<evidence type="ECO:0000256" key="4">
    <source>
        <dbReference type="ARBA" id="ARBA00022729"/>
    </source>
</evidence>
<evidence type="ECO:0000313" key="16">
    <source>
        <dbReference type="Proteomes" id="UP000777438"/>
    </source>
</evidence>
<evidence type="ECO:0000256" key="12">
    <source>
        <dbReference type="PIRSR" id="PIRSR601382-2"/>
    </source>
</evidence>
<comment type="pathway">
    <text evidence="2">Protein modification; protein glycosylation.</text>
</comment>
<dbReference type="InterPro" id="IPR001382">
    <property type="entry name" value="Glyco_hydro_47"/>
</dbReference>
<keyword evidence="12" id="KW-0479">Metal-binding</keyword>
<keyword evidence="8 13" id="KW-0326">Glycosidase</keyword>
<dbReference type="OrthoDB" id="8118055at2759"/>
<dbReference type="AlphaFoldDB" id="A0A9P8WCD3"/>
<dbReference type="FunFam" id="1.50.10.10:FF:000047">
    <property type="entry name" value="Mannosyl-oligosaccharide alpha-1,2-mannosidase"/>
    <property type="match status" value="1"/>
</dbReference>
<dbReference type="Pfam" id="PF01532">
    <property type="entry name" value="Glyco_hydro_47"/>
    <property type="match status" value="1"/>
</dbReference>
<feature type="chain" id="PRO_5040115031" description="alpha-1,2-Mannosidase" evidence="14">
    <location>
        <begin position="20"/>
        <end position="516"/>
    </location>
</feature>
<evidence type="ECO:0000313" key="15">
    <source>
        <dbReference type="EMBL" id="KAH6895941.1"/>
    </source>
</evidence>
<evidence type="ECO:0000256" key="11">
    <source>
        <dbReference type="PIRSR" id="PIRSR601382-1"/>
    </source>
</evidence>
<comment type="catalytic activity">
    <reaction evidence="10">
        <text>N(4)-(alpha-D-Man-(1-&gt;2)-alpha-D-Man-(1-&gt;2)-alpha-D-Man-(1-&gt;3)-[alpha-D-Man-(1-&gt;2)-alpha-D-Man-(1-&gt;3)-[alpha-D-Man-(1-&gt;2)-alpha-D-Man-(1-&gt;6)]-alpha-D-Man-(1-&gt;6)]-beta-D-Man-(1-&gt;4)-beta-D-GlcNAc-(1-&gt;4)-beta-D-GlcNAc)-L-asparaginyl-[protein] (N-glucan mannose isomer 9A1,2,3B1,2,3) + 4 H2O = N(4)-(alpha-D-Man-(1-&gt;3)-[alpha-D-Man-(1-&gt;3)-[alpha-D-Man-(1-&gt;6)]-alpha-D-Man-(1-&gt;6)]-beta-D-Man-(1-&gt;4)-beta-D-GlcNAc-(1-&gt;4)-beta-D-GlcNAc)-L-asparaginyl-[protein] (N-glucan mannose isomer 5A1,2) + 4 beta-D-mannose</text>
        <dbReference type="Rhea" id="RHEA:56008"/>
        <dbReference type="Rhea" id="RHEA-COMP:14356"/>
        <dbReference type="Rhea" id="RHEA-COMP:14367"/>
        <dbReference type="ChEBI" id="CHEBI:15377"/>
        <dbReference type="ChEBI" id="CHEBI:28563"/>
        <dbReference type="ChEBI" id="CHEBI:59087"/>
        <dbReference type="ChEBI" id="CHEBI:139493"/>
        <dbReference type="EC" id="3.2.1.113"/>
    </reaction>
</comment>
<dbReference type="PANTHER" id="PTHR11742">
    <property type="entry name" value="MANNOSYL-OLIGOSACCHARIDE ALPHA-1,2-MANNOSIDASE-RELATED"/>
    <property type="match status" value="1"/>
</dbReference>
<feature type="active site" description="Proton donor" evidence="11">
    <location>
        <position position="119"/>
    </location>
</feature>
<evidence type="ECO:0000256" key="8">
    <source>
        <dbReference type="ARBA" id="ARBA00023295"/>
    </source>
</evidence>
<dbReference type="PANTHER" id="PTHR11742:SF101">
    <property type="entry name" value="MANNOSYL-OLIGOSACCHARIDE ALPHA-1,2-MANNOSIDASE 1B"/>
    <property type="match status" value="1"/>
</dbReference>
<comment type="catalytic activity">
    <reaction evidence="9">
        <text>N(4)-(alpha-D-Man-(1-&gt;2)-alpha-D-Man-(1-&gt;2)-alpha-D-Man-(1-&gt;3)-[alpha-D-Man-(1-&gt;3)-[alpha-D-Man-(1-&gt;2)-alpha-D-Man-(1-&gt;6)]-alpha-D-Man-(1-&gt;6)]-beta-D-Man-(1-&gt;4)-beta-D-GlcNAc-(1-&gt;4)-beta-D-GlcNAc)-L-asparaginyl-[protein] (N-glucan mannose isomer 8A1,2,3B1,3) + 3 H2O = N(4)-(alpha-D-Man-(1-&gt;3)-[alpha-D-Man-(1-&gt;3)-[alpha-D-Man-(1-&gt;6)]-alpha-D-Man-(1-&gt;6)]-beta-D-Man-(1-&gt;4)-beta-D-GlcNAc-(1-&gt;4)-beta-D-GlcNAc)-L-asparaginyl-[protein] (N-glucan mannose isomer 5A1,2) + 3 beta-D-mannose</text>
        <dbReference type="Rhea" id="RHEA:56028"/>
        <dbReference type="Rhea" id="RHEA-COMP:14358"/>
        <dbReference type="Rhea" id="RHEA-COMP:14367"/>
        <dbReference type="ChEBI" id="CHEBI:15377"/>
        <dbReference type="ChEBI" id="CHEBI:28563"/>
        <dbReference type="ChEBI" id="CHEBI:59087"/>
        <dbReference type="ChEBI" id="CHEBI:60628"/>
        <dbReference type="EC" id="3.2.1.113"/>
    </reaction>
</comment>
<feature type="active site" evidence="11">
    <location>
        <position position="415"/>
    </location>
</feature>
<keyword evidence="6" id="KW-1015">Disulfide bond</keyword>
<keyword evidence="5 13" id="KW-0378">Hydrolase</keyword>
<evidence type="ECO:0000256" key="9">
    <source>
        <dbReference type="ARBA" id="ARBA00047669"/>
    </source>
</evidence>
<feature type="signal peptide" evidence="14">
    <location>
        <begin position="1"/>
        <end position="19"/>
    </location>
</feature>
<dbReference type="PRINTS" id="PR00747">
    <property type="entry name" value="GLYHDRLASE47"/>
</dbReference>
<organism evidence="15 16">
    <name type="scientific">Thelonectria olida</name>
    <dbReference type="NCBI Taxonomy" id="1576542"/>
    <lineage>
        <taxon>Eukaryota</taxon>
        <taxon>Fungi</taxon>
        <taxon>Dikarya</taxon>
        <taxon>Ascomycota</taxon>
        <taxon>Pezizomycotina</taxon>
        <taxon>Sordariomycetes</taxon>
        <taxon>Hypocreomycetidae</taxon>
        <taxon>Hypocreales</taxon>
        <taxon>Nectriaceae</taxon>
        <taxon>Thelonectria</taxon>
    </lineage>
</organism>
<evidence type="ECO:0000256" key="6">
    <source>
        <dbReference type="ARBA" id="ARBA00023157"/>
    </source>
</evidence>
<evidence type="ECO:0000256" key="1">
    <source>
        <dbReference type="ARBA" id="ARBA00001913"/>
    </source>
</evidence>
<dbReference type="GO" id="GO:0036503">
    <property type="term" value="P:ERAD pathway"/>
    <property type="evidence" value="ECO:0007669"/>
    <property type="project" value="UniProtKB-ARBA"/>
</dbReference>
<feature type="active site" evidence="11">
    <location>
        <position position="264"/>
    </location>
</feature>
<keyword evidence="4 14" id="KW-0732">Signal</keyword>
<dbReference type="GO" id="GO:0005975">
    <property type="term" value="P:carbohydrate metabolic process"/>
    <property type="evidence" value="ECO:0007669"/>
    <property type="project" value="InterPro"/>
</dbReference>
<accession>A0A9P8WCD3</accession>
<comment type="similarity">
    <text evidence="3 13">Belongs to the glycosyl hydrolase 47 family.</text>
</comment>
<evidence type="ECO:0000256" key="10">
    <source>
        <dbReference type="ARBA" id="ARBA00048605"/>
    </source>
</evidence>
<dbReference type="GO" id="GO:0005783">
    <property type="term" value="C:endoplasmic reticulum"/>
    <property type="evidence" value="ECO:0007669"/>
    <property type="project" value="TreeGrafter"/>
</dbReference>
<dbReference type="EMBL" id="JAGPYM010000004">
    <property type="protein sequence ID" value="KAH6895941.1"/>
    <property type="molecule type" value="Genomic_DNA"/>
</dbReference>
<evidence type="ECO:0000256" key="5">
    <source>
        <dbReference type="ARBA" id="ARBA00022801"/>
    </source>
</evidence>
<evidence type="ECO:0000256" key="13">
    <source>
        <dbReference type="RuleBase" id="RU361193"/>
    </source>
</evidence>
<name>A0A9P8WCD3_9HYPO</name>
<evidence type="ECO:0000256" key="7">
    <source>
        <dbReference type="ARBA" id="ARBA00023180"/>
    </source>
</evidence>
<dbReference type="InterPro" id="IPR012341">
    <property type="entry name" value="6hp_glycosidase-like_sf"/>
</dbReference>
<comment type="caution">
    <text evidence="15">The sequence shown here is derived from an EMBL/GenBank/DDBJ whole genome shotgun (WGS) entry which is preliminary data.</text>
</comment>
<dbReference type="GO" id="GO:0005509">
    <property type="term" value="F:calcium ion binding"/>
    <property type="evidence" value="ECO:0007669"/>
    <property type="project" value="InterPro"/>
</dbReference>
<feature type="binding site" evidence="12">
    <location>
        <position position="507"/>
    </location>
    <ligand>
        <name>Ca(2+)</name>
        <dbReference type="ChEBI" id="CHEBI:29108"/>
    </ligand>
</feature>
<keyword evidence="7" id="KW-0325">Glycoprotein</keyword>
<dbReference type="InterPro" id="IPR036026">
    <property type="entry name" value="Seven-hairpin_glycosidases"/>
</dbReference>
<reference evidence="15 16" key="1">
    <citation type="journal article" date="2021" name="Nat. Commun.">
        <title>Genetic determinants of endophytism in the Arabidopsis root mycobiome.</title>
        <authorList>
            <person name="Mesny F."/>
            <person name="Miyauchi S."/>
            <person name="Thiergart T."/>
            <person name="Pickel B."/>
            <person name="Atanasova L."/>
            <person name="Karlsson M."/>
            <person name="Huettel B."/>
            <person name="Barry K.W."/>
            <person name="Haridas S."/>
            <person name="Chen C."/>
            <person name="Bauer D."/>
            <person name="Andreopoulos W."/>
            <person name="Pangilinan J."/>
            <person name="LaButti K."/>
            <person name="Riley R."/>
            <person name="Lipzen A."/>
            <person name="Clum A."/>
            <person name="Drula E."/>
            <person name="Henrissat B."/>
            <person name="Kohler A."/>
            <person name="Grigoriev I.V."/>
            <person name="Martin F.M."/>
            <person name="Hacquard S."/>
        </authorList>
    </citation>
    <scope>NUCLEOTIDE SEQUENCE [LARGE SCALE GENOMIC DNA]</scope>
    <source>
        <strain evidence="15 16">MPI-CAGE-CH-0241</strain>
    </source>
</reference>
<dbReference type="Gene3D" id="1.50.10.10">
    <property type="match status" value="1"/>
</dbReference>
<sequence length="516" mass="57479">MRLSSSPAFVLGLAIPALAGHIEKRAFPVPEPVRAAAVKEAFQLSWDAYYKHAFPHDSLRPISNTPVDDRNGWGVTAIDALTTAIIMEEATTVRQILEFVPTIDFSTTKRKDSKISVFESTIRYLGGLVSSYDLLKGPYKHLAPDSESVEALLDQAASLADSLSIAFNTTSGVPDGVVMLNPDPRISGAKENSIAGMGTLVLEWTRLSDLTGDQKYAKLAQKGEEYLIRPRGVKEPFPGLVGWHVSTETGEFTDNQGGWSGGTDSFYEYLIKMYLYDREAFGEYKDRWILAADSTIKYLASHPTSNKNLTYLMQYSGTTTYPRSGHLASFSGGSFILGGILLKEEKYIKFGLDLAESYYHTYHASPSGIGPEGFHWVDSSQATGGNNPLPPAQLADFYESAGFWISWTPYILRPETVESLWYAYRATGDRKYQDLAWEGFQRMDEHCRAGSGYSGIRDVSQKDGGNKDNFMQSFWLAETLKYLYLIFAEESEVQLQVSSKNRFVFNTEAHPVRIRG</sequence>
<comment type="cofactor">
    <cofactor evidence="1 12">
        <name>Ca(2+)</name>
        <dbReference type="ChEBI" id="CHEBI:29108"/>
    </cofactor>
</comment>
<dbReference type="InterPro" id="IPR050749">
    <property type="entry name" value="Glycosyl_Hydrolase_47"/>
</dbReference>
<gene>
    <name evidence="15" type="ORF">B0T10DRAFT_508145</name>
</gene>
<evidence type="ECO:0000256" key="3">
    <source>
        <dbReference type="ARBA" id="ARBA00007658"/>
    </source>
</evidence>
<protein>
    <recommendedName>
        <fullName evidence="13">alpha-1,2-Mannosidase</fullName>
        <ecNumber evidence="13">3.2.1.-</ecNumber>
    </recommendedName>
</protein>
<dbReference type="EC" id="3.2.1.-" evidence="13"/>
<proteinExistence type="inferred from homology"/>
<evidence type="ECO:0000256" key="2">
    <source>
        <dbReference type="ARBA" id="ARBA00004922"/>
    </source>
</evidence>
<dbReference type="GO" id="GO:0004571">
    <property type="term" value="F:mannosyl-oligosaccharide 1,2-alpha-mannosidase activity"/>
    <property type="evidence" value="ECO:0007669"/>
    <property type="project" value="UniProtKB-EC"/>
</dbReference>
<dbReference type="GO" id="GO:0016020">
    <property type="term" value="C:membrane"/>
    <property type="evidence" value="ECO:0007669"/>
    <property type="project" value="InterPro"/>
</dbReference>
<dbReference type="SUPFAM" id="SSF48225">
    <property type="entry name" value="Seven-hairpin glycosidases"/>
    <property type="match status" value="1"/>
</dbReference>
<dbReference type="Proteomes" id="UP000777438">
    <property type="component" value="Unassembled WGS sequence"/>
</dbReference>
<keyword evidence="12" id="KW-0106">Calcium</keyword>
<evidence type="ECO:0000256" key="14">
    <source>
        <dbReference type="SAM" id="SignalP"/>
    </source>
</evidence>
<feature type="active site" description="Proton donor" evidence="11">
    <location>
        <position position="372"/>
    </location>
</feature>
<keyword evidence="16" id="KW-1185">Reference proteome</keyword>